<accession>J3MKI1</accession>
<dbReference type="PANTHER" id="PTHR35278">
    <property type="entry name" value="TRANSMEMBRANE PROTEIN-RELATED"/>
    <property type="match status" value="1"/>
</dbReference>
<evidence type="ECO:0000313" key="2">
    <source>
        <dbReference type="EnsemblPlants" id="OB07G19130.1"/>
    </source>
</evidence>
<evidence type="ECO:0000256" key="1">
    <source>
        <dbReference type="SAM" id="Phobius"/>
    </source>
</evidence>
<dbReference type="EnsemblPlants" id="OB07G19130.1">
    <property type="protein sequence ID" value="OB07G19130.1"/>
    <property type="gene ID" value="OB07G19130"/>
</dbReference>
<reference evidence="2" key="2">
    <citation type="submission" date="2013-04" db="UniProtKB">
        <authorList>
            <consortium name="EnsemblPlants"/>
        </authorList>
    </citation>
    <scope>IDENTIFICATION</scope>
</reference>
<dbReference type="OMA" id="DIACFLW"/>
<feature type="transmembrane region" description="Helical" evidence="1">
    <location>
        <begin position="56"/>
        <end position="75"/>
    </location>
</feature>
<reference evidence="2" key="1">
    <citation type="journal article" date="2013" name="Nat. Commun.">
        <title>Whole-genome sequencing of Oryza brachyantha reveals mechanisms underlying Oryza genome evolution.</title>
        <authorList>
            <person name="Chen J."/>
            <person name="Huang Q."/>
            <person name="Gao D."/>
            <person name="Wang J."/>
            <person name="Lang Y."/>
            <person name="Liu T."/>
            <person name="Li B."/>
            <person name="Bai Z."/>
            <person name="Luis Goicoechea J."/>
            <person name="Liang C."/>
            <person name="Chen C."/>
            <person name="Zhang W."/>
            <person name="Sun S."/>
            <person name="Liao Y."/>
            <person name="Zhang X."/>
            <person name="Yang L."/>
            <person name="Song C."/>
            <person name="Wang M."/>
            <person name="Shi J."/>
            <person name="Liu G."/>
            <person name="Liu J."/>
            <person name="Zhou H."/>
            <person name="Zhou W."/>
            <person name="Yu Q."/>
            <person name="An N."/>
            <person name="Chen Y."/>
            <person name="Cai Q."/>
            <person name="Wang B."/>
            <person name="Liu B."/>
            <person name="Min J."/>
            <person name="Huang Y."/>
            <person name="Wu H."/>
            <person name="Li Z."/>
            <person name="Zhang Y."/>
            <person name="Yin Y."/>
            <person name="Song W."/>
            <person name="Jiang J."/>
            <person name="Jackson S.A."/>
            <person name="Wing R.A."/>
            <person name="Wang J."/>
            <person name="Chen M."/>
        </authorList>
    </citation>
    <scope>NUCLEOTIDE SEQUENCE [LARGE SCALE GENOMIC DNA]</scope>
    <source>
        <strain evidence="2">cv. IRGC 101232</strain>
    </source>
</reference>
<name>J3MKI1_ORYBR</name>
<proteinExistence type="predicted"/>
<keyword evidence="1" id="KW-1133">Transmembrane helix</keyword>
<organism evidence="2">
    <name type="scientific">Oryza brachyantha</name>
    <name type="common">malo sina</name>
    <dbReference type="NCBI Taxonomy" id="4533"/>
    <lineage>
        <taxon>Eukaryota</taxon>
        <taxon>Viridiplantae</taxon>
        <taxon>Streptophyta</taxon>
        <taxon>Embryophyta</taxon>
        <taxon>Tracheophyta</taxon>
        <taxon>Spermatophyta</taxon>
        <taxon>Magnoliopsida</taxon>
        <taxon>Liliopsida</taxon>
        <taxon>Poales</taxon>
        <taxon>Poaceae</taxon>
        <taxon>BOP clade</taxon>
        <taxon>Oryzoideae</taxon>
        <taxon>Oryzeae</taxon>
        <taxon>Oryzinae</taxon>
        <taxon>Oryza</taxon>
    </lineage>
</organism>
<sequence>ELASTGACLGTWDLSYFMEHMCLVNVARLFIFLVLSFIMLYLMCKVGLKCVVKSNCRAAMAACSSYCHVLHFLWLKLRSTKRVCRGRHR</sequence>
<dbReference type="Proteomes" id="UP000006038">
    <property type="component" value="Chromosome 7"/>
</dbReference>
<dbReference type="HOGENOM" id="CLU_163780_0_0_1"/>
<keyword evidence="1" id="KW-0472">Membrane</keyword>
<dbReference type="AlphaFoldDB" id="J3MKI1"/>
<evidence type="ECO:0000313" key="3">
    <source>
        <dbReference type="Proteomes" id="UP000006038"/>
    </source>
</evidence>
<keyword evidence="1" id="KW-0812">Transmembrane</keyword>
<dbReference type="Gramene" id="OB07G19130.1">
    <property type="protein sequence ID" value="OB07G19130.1"/>
    <property type="gene ID" value="OB07G19130"/>
</dbReference>
<protein>
    <submittedName>
        <fullName evidence="2">Uncharacterized protein</fullName>
    </submittedName>
</protein>
<keyword evidence="3" id="KW-1185">Reference proteome</keyword>
<feature type="transmembrane region" description="Helical" evidence="1">
    <location>
        <begin position="26"/>
        <end position="44"/>
    </location>
</feature>
<dbReference type="PANTHER" id="PTHR35278:SF4">
    <property type="entry name" value="TRANSMEMBRANE PROTEIN"/>
    <property type="match status" value="1"/>
</dbReference>